<evidence type="ECO:0000256" key="1">
    <source>
        <dbReference type="ARBA" id="ARBA00006987"/>
    </source>
</evidence>
<dbReference type="EMBL" id="BMKW01000009">
    <property type="protein sequence ID" value="GGJ26365.1"/>
    <property type="molecule type" value="Genomic_DNA"/>
</dbReference>
<protein>
    <recommendedName>
        <fullName evidence="5">Tripartite tricarboxylate transporter substrate binding protein</fullName>
    </recommendedName>
</protein>
<dbReference type="RefSeq" id="WP_188969418.1">
    <property type="nucleotide sequence ID" value="NZ_BMKW01000009.1"/>
</dbReference>
<keyword evidence="2" id="KW-0732">Signal</keyword>
<dbReference type="InterPro" id="IPR042100">
    <property type="entry name" value="Bug_dom1"/>
</dbReference>
<evidence type="ECO:0008006" key="5">
    <source>
        <dbReference type="Google" id="ProtNLM"/>
    </source>
</evidence>
<accession>A0A917NT31</accession>
<evidence type="ECO:0000313" key="4">
    <source>
        <dbReference type="Proteomes" id="UP000661507"/>
    </source>
</evidence>
<dbReference type="PIRSF" id="PIRSF017082">
    <property type="entry name" value="YflP"/>
    <property type="match status" value="1"/>
</dbReference>
<dbReference type="CDD" id="cd07012">
    <property type="entry name" value="PBP2_Bug_TTT"/>
    <property type="match status" value="1"/>
</dbReference>
<proteinExistence type="inferred from homology"/>
<feature type="chain" id="PRO_5037679785" description="Tripartite tricarboxylate transporter substrate binding protein" evidence="2">
    <location>
        <begin position="22"/>
        <end position="324"/>
    </location>
</feature>
<gene>
    <name evidence="3" type="ORF">GCM10011320_37290</name>
</gene>
<dbReference type="Proteomes" id="UP000661507">
    <property type="component" value="Unassembled WGS sequence"/>
</dbReference>
<dbReference type="PANTHER" id="PTHR42928:SF5">
    <property type="entry name" value="BLR1237 PROTEIN"/>
    <property type="match status" value="1"/>
</dbReference>
<dbReference type="InterPro" id="IPR005064">
    <property type="entry name" value="BUG"/>
</dbReference>
<comment type="caution">
    <text evidence="3">The sequence shown here is derived from an EMBL/GenBank/DDBJ whole genome shotgun (WGS) entry which is preliminary data.</text>
</comment>
<dbReference type="Gene3D" id="3.40.190.150">
    <property type="entry name" value="Bordetella uptake gene, domain 1"/>
    <property type="match status" value="1"/>
</dbReference>
<evidence type="ECO:0000256" key="2">
    <source>
        <dbReference type="SAM" id="SignalP"/>
    </source>
</evidence>
<dbReference type="Gene3D" id="3.40.190.10">
    <property type="entry name" value="Periplasmic binding protein-like II"/>
    <property type="match status" value="1"/>
</dbReference>
<dbReference type="Pfam" id="PF03401">
    <property type="entry name" value="TctC"/>
    <property type="match status" value="1"/>
</dbReference>
<reference evidence="3" key="2">
    <citation type="submission" date="2020-09" db="EMBL/GenBank/DDBJ databases">
        <authorList>
            <person name="Sun Q."/>
            <person name="Zhou Y."/>
        </authorList>
    </citation>
    <scope>NUCLEOTIDE SEQUENCE</scope>
    <source>
        <strain evidence="3">CGMCC 1.3617</strain>
    </source>
</reference>
<sequence>MMPTRRLVIAAALAAPAIAQAQGFPDRPVRLLVPYPPGGNVDFTARLIGPALSASLGQPVVVDNRAGAGGIVGTEAVARARPDGALVLLGSSGPLSLFPVAMPSLPFDPLRDFAPIGIAYRVPIVLMVGREVPARTLAEFVALAKATPGGLSAGTAGIGSGAHLAIEMFNAGTGAGIVHVPYRGTGPAQSDLIAGTIPLIFDQLSSALPLHADGRGRILGIASAARSPLLPDVPTLREAGLVEPELTTTLGLLAPAGTPEPIIGRWRDALVAAMGDAAVRERLLSLGADIPPAADIAPARYAAVIREEMETNRRAVQLGNIRLE</sequence>
<name>A0A917NT31_9PROT</name>
<reference evidence="3" key="1">
    <citation type="journal article" date="2014" name="Int. J. Syst. Evol. Microbiol.">
        <title>Complete genome sequence of Corynebacterium casei LMG S-19264T (=DSM 44701T), isolated from a smear-ripened cheese.</title>
        <authorList>
            <consortium name="US DOE Joint Genome Institute (JGI-PGF)"/>
            <person name="Walter F."/>
            <person name="Albersmeier A."/>
            <person name="Kalinowski J."/>
            <person name="Ruckert C."/>
        </authorList>
    </citation>
    <scope>NUCLEOTIDE SEQUENCE</scope>
    <source>
        <strain evidence="3">CGMCC 1.3617</strain>
    </source>
</reference>
<dbReference type="AlphaFoldDB" id="A0A917NT31"/>
<comment type="similarity">
    <text evidence="1">Belongs to the UPF0065 (bug) family.</text>
</comment>
<keyword evidence="4" id="KW-1185">Reference proteome</keyword>
<dbReference type="PANTHER" id="PTHR42928">
    <property type="entry name" value="TRICARBOXYLATE-BINDING PROTEIN"/>
    <property type="match status" value="1"/>
</dbReference>
<dbReference type="SUPFAM" id="SSF53850">
    <property type="entry name" value="Periplasmic binding protein-like II"/>
    <property type="match status" value="1"/>
</dbReference>
<organism evidence="3 4">
    <name type="scientific">Neoroseomonas lacus</name>
    <dbReference type="NCBI Taxonomy" id="287609"/>
    <lineage>
        <taxon>Bacteria</taxon>
        <taxon>Pseudomonadati</taxon>
        <taxon>Pseudomonadota</taxon>
        <taxon>Alphaproteobacteria</taxon>
        <taxon>Acetobacterales</taxon>
        <taxon>Acetobacteraceae</taxon>
        <taxon>Neoroseomonas</taxon>
    </lineage>
</organism>
<evidence type="ECO:0000313" key="3">
    <source>
        <dbReference type="EMBL" id="GGJ26365.1"/>
    </source>
</evidence>
<feature type="signal peptide" evidence="2">
    <location>
        <begin position="1"/>
        <end position="21"/>
    </location>
</feature>